<evidence type="ECO:0008006" key="2">
    <source>
        <dbReference type="Google" id="ProtNLM"/>
    </source>
</evidence>
<gene>
    <name evidence="1" type="ORF">HELGO_WM3605</name>
</gene>
<accession>A0A6S6SXW9</accession>
<dbReference type="Gene3D" id="3.40.30.10">
    <property type="entry name" value="Glutaredoxin"/>
    <property type="match status" value="1"/>
</dbReference>
<evidence type="ECO:0000313" key="1">
    <source>
        <dbReference type="EMBL" id="CAA6809495.1"/>
    </source>
</evidence>
<dbReference type="SUPFAM" id="SSF52833">
    <property type="entry name" value="Thioredoxin-like"/>
    <property type="match status" value="1"/>
</dbReference>
<dbReference type="PROSITE" id="PS51257">
    <property type="entry name" value="PROKAR_LIPOPROTEIN"/>
    <property type="match status" value="1"/>
</dbReference>
<dbReference type="AlphaFoldDB" id="A0A6S6SXW9"/>
<organism evidence="1">
    <name type="scientific">uncultured Sulfurovum sp</name>
    <dbReference type="NCBI Taxonomy" id="269237"/>
    <lineage>
        <taxon>Bacteria</taxon>
        <taxon>Pseudomonadati</taxon>
        <taxon>Campylobacterota</taxon>
        <taxon>Epsilonproteobacteria</taxon>
        <taxon>Campylobacterales</taxon>
        <taxon>Sulfurovaceae</taxon>
        <taxon>Sulfurovum</taxon>
        <taxon>environmental samples</taxon>
    </lineage>
</organism>
<dbReference type="EMBL" id="CACVAS010000057">
    <property type="protein sequence ID" value="CAA6809495.1"/>
    <property type="molecule type" value="Genomic_DNA"/>
</dbReference>
<reference evidence="1" key="1">
    <citation type="submission" date="2020-01" db="EMBL/GenBank/DDBJ databases">
        <authorList>
            <person name="Meier V. D."/>
            <person name="Meier V D."/>
        </authorList>
    </citation>
    <scope>NUCLEOTIDE SEQUENCE</scope>
    <source>
        <strain evidence="1">HLG_WM_MAG_01</strain>
    </source>
</reference>
<protein>
    <recommendedName>
        <fullName evidence="2">Lipoprotein</fullName>
    </recommendedName>
</protein>
<sequence length="209" mass="24072">MQIYFLKKSIFIVLPLLFLFTACENKKSDNAHIPMENSTQVFSDEDIPHDKMYEGSEPITLNLFNDQNISEKVTISNKKLTFHNLQQSVVLINLFDTLSSTSRSQIIALDTFKEKYKNELFVTSLPTQNDLSQLEINSFKKKEKISHSFLTQTKNRAFLKLLPSSLHLSKDATLAIVVIYKDGNYYSHFEGPVPIEMIQYDIAQAIQKR</sequence>
<proteinExistence type="predicted"/>
<name>A0A6S6SXW9_9BACT</name>
<dbReference type="InterPro" id="IPR036249">
    <property type="entry name" value="Thioredoxin-like_sf"/>
</dbReference>